<evidence type="ECO:0000259" key="3">
    <source>
        <dbReference type="Pfam" id="PF08338"/>
    </source>
</evidence>
<dbReference type="Gene3D" id="3.40.50.720">
    <property type="entry name" value="NAD(P)-binding Rossmann-like Domain"/>
    <property type="match status" value="1"/>
</dbReference>
<name>A0A6J4MNL5_9ACTN</name>
<dbReference type="PANTHER" id="PTHR11092">
    <property type="entry name" value="SUGAR NUCLEOTIDE EPIMERASE RELATED"/>
    <property type="match status" value="1"/>
</dbReference>
<feature type="domain" description="NAD-dependent epimerase/dehydratase" evidence="2">
    <location>
        <begin position="2"/>
        <end position="209"/>
    </location>
</feature>
<dbReference type="PANTHER" id="PTHR11092:SF0">
    <property type="entry name" value="EPIMERASE FAMILY PROTEIN SDR39U1"/>
    <property type="match status" value="1"/>
</dbReference>
<dbReference type="Pfam" id="PF01370">
    <property type="entry name" value="Epimerase"/>
    <property type="match status" value="1"/>
</dbReference>
<gene>
    <name evidence="4" type="ORF">AVDCRST_MAG46-3472</name>
</gene>
<feature type="domain" description="DUF1731" evidence="3">
    <location>
        <begin position="244"/>
        <end position="289"/>
    </location>
</feature>
<evidence type="ECO:0000259" key="2">
    <source>
        <dbReference type="Pfam" id="PF01370"/>
    </source>
</evidence>
<dbReference type="AlphaFoldDB" id="A0A6J4MNL5"/>
<organism evidence="4">
    <name type="scientific">uncultured Nocardioidaceae bacterium</name>
    <dbReference type="NCBI Taxonomy" id="253824"/>
    <lineage>
        <taxon>Bacteria</taxon>
        <taxon>Bacillati</taxon>
        <taxon>Actinomycetota</taxon>
        <taxon>Actinomycetes</taxon>
        <taxon>Propionibacteriales</taxon>
        <taxon>Nocardioidaceae</taxon>
        <taxon>environmental samples</taxon>
    </lineage>
</organism>
<evidence type="ECO:0000256" key="1">
    <source>
        <dbReference type="ARBA" id="ARBA00009353"/>
    </source>
</evidence>
<accession>A0A6J4MNL5</accession>
<dbReference type="InterPro" id="IPR013549">
    <property type="entry name" value="DUF1731"/>
</dbReference>
<comment type="similarity">
    <text evidence="1">Belongs to the NAD(P)-dependent epimerase/dehydratase family. SDR39U1 subfamily.</text>
</comment>
<dbReference type="InterPro" id="IPR001509">
    <property type="entry name" value="Epimerase_deHydtase"/>
</dbReference>
<dbReference type="NCBIfam" id="TIGR01777">
    <property type="entry name" value="yfcH"/>
    <property type="match status" value="1"/>
</dbReference>
<reference evidence="4" key="1">
    <citation type="submission" date="2020-02" db="EMBL/GenBank/DDBJ databases">
        <authorList>
            <person name="Meier V. D."/>
        </authorList>
    </citation>
    <scope>NUCLEOTIDE SEQUENCE</scope>
    <source>
        <strain evidence="4">AVDCRST_MAG46</strain>
    </source>
</reference>
<dbReference type="InterPro" id="IPR036291">
    <property type="entry name" value="NAD(P)-bd_dom_sf"/>
</dbReference>
<proteinExistence type="inferred from homology"/>
<sequence length="293" mass="31214">MAGSSGFLGTALRAELATAGHEVHQLVRREPSGADQHRWDPDGGEVDSTLVGGCDVVVNLAGAPIAHWPWTAGWREQILQSRVHTTATLATAIAEAPSPPALVVASGMAIYGSERDAEWLDESSSTGTGFLADVVRAWEAAADPARAVGARVVHLRTGVVADRTGGALRLMVPVFRAGLAARLGSGRQYFSLISLRDWVGAVRFLIEHAECEGRFHIVGLDPPTNAEFTRALAAKLHRPAVLWVPATPMRLALGGLAEELLGSLRLRPARLVDAGFVHRDRDLDEVLDAALSQ</sequence>
<dbReference type="SUPFAM" id="SSF51735">
    <property type="entry name" value="NAD(P)-binding Rossmann-fold domains"/>
    <property type="match status" value="1"/>
</dbReference>
<evidence type="ECO:0000313" key="4">
    <source>
        <dbReference type="EMBL" id="CAA9363082.1"/>
    </source>
</evidence>
<dbReference type="EMBL" id="CADCUD010000242">
    <property type="protein sequence ID" value="CAA9363082.1"/>
    <property type="molecule type" value="Genomic_DNA"/>
</dbReference>
<dbReference type="InterPro" id="IPR010099">
    <property type="entry name" value="SDR39U1"/>
</dbReference>
<dbReference type="Pfam" id="PF08338">
    <property type="entry name" value="DUF1731"/>
    <property type="match status" value="1"/>
</dbReference>
<protein>
    <submittedName>
        <fullName evidence="4">Cell division inhibitor</fullName>
    </submittedName>
</protein>